<dbReference type="AlphaFoldDB" id="A0A9P9AHP8"/>
<comment type="caution">
    <text evidence="4">The sequence shown here is derived from an EMBL/GenBank/DDBJ whole genome shotgun (WGS) entry which is preliminary data.</text>
</comment>
<dbReference type="Proteomes" id="UP000777438">
    <property type="component" value="Unassembled WGS sequence"/>
</dbReference>
<evidence type="ECO:0000313" key="4">
    <source>
        <dbReference type="EMBL" id="KAH6867422.1"/>
    </source>
</evidence>
<evidence type="ECO:0000256" key="3">
    <source>
        <dbReference type="RuleBase" id="RU000363"/>
    </source>
</evidence>
<comment type="similarity">
    <text evidence="1 3">Belongs to the short-chain dehydrogenases/reductases (SDR) family.</text>
</comment>
<dbReference type="InterPro" id="IPR036291">
    <property type="entry name" value="NAD(P)-bd_dom_sf"/>
</dbReference>
<protein>
    <submittedName>
        <fullName evidence="4">Uncharacterized protein</fullName>
    </submittedName>
</protein>
<dbReference type="PRINTS" id="PR00080">
    <property type="entry name" value="SDRFAMILY"/>
</dbReference>
<dbReference type="SUPFAM" id="SSF51735">
    <property type="entry name" value="NAD(P)-binding Rossmann-fold domains"/>
    <property type="match status" value="1"/>
</dbReference>
<evidence type="ECO:0000313" key="5">
    <source>
        <dbReference type="Proteomes" id="UP000777438"/>
    </source>
</evidence>
<dbReference type="CDD" id="cd05233">
    <property type="entry name" value="SDR_c"/>
    <property type="match status" value="1"/>
</dbReference>
<dbReference type="PRINTS" id="PR00081">
    <property type="entry name" value="GDHRDH"/>
</dbReference>
<dbReference type="Gene3D" id="3.40.50.720">
    <property type="entry name" value="NAD(P)-binding Rossmann-like Domain"/>
    <property type="match status" value="1"/>
</dbReference>
<dbReference type="OrthoDB" id="1933717at2759"/>
<keyword evidence="2" id="KW-0560">Oxidoreductase</keyword>
<sequence>MSDKLEVKAPNIIPFTKTHHHKPYPFISPTRPELTAAGRNVVVTGGGTGIGKAIAVAFAQAGAKSVAIVGRRLDRLESAATEIAAAGPSTRVIYKSADLSQGATIESAVKSIADQVGKIDIFVSNAGMLPELESVVGYDVRELARGLELNVVGAFNAIQAFLPLAAPGAKLFNVSSFIAHLPPMPGMFAYAATKAAIVKMFDYVAAENPDLHVVHIHPGVVETEINSHFDFKGQDEPELPGAFSVWLASPEAKFLKGKFVWVNWDAEELISRAQEIEDPSPLTVYLHSVPNYF</sequence>
<dbReference type="InterPro" id="IPR002347">
    <property type="entry name" value="SDR_fam"/>
</dbReference>
<dbReference type="EMBL" id="JAGPYM010000102">
    <property type="protein sequence ID" value="KAH6867422.1"/>
    <property type="molecule type" value="Genomic_DNA"/>
</dbReference>
<name>A0A9P9AHP8_9HYPO</name>
<keyword evidence="5" id="KW-1185">Reference proteome</keyword>
<accession>A0A9P9AHP8</accession>
<reference evidence="4 5" key="1">
    <citation type="journal article" date="2021" name="Nat. Commun.">
        <title>Genetic determinants of endophytism in the Arabidopsis root mycobiome.</title>
        <authorList>
            <person name="Mesny F."/>
            <person name="Miyauchi S."/>
            <person name="Thiergart T."/>
            <person name="Pickel B."/>
            <person name="Atanasova L."/>
            <person name="Karlsson M."/>
            <person name="Huettel B."/>
            <person name="Barry K.W."/>
            <person name="Haridas S."/>
            <person name="Chen C."/>
            <person name="Bauer D."/>
            <person name="Andreopoulos W."/>
            <person name="Pangilinan J."/>
            <person name="LaButti K."/>
            <person name="Riley R."/>
            <person name="Lipzen A."/>
            <person name="Clum A."/>
            <person name="Drula E."/>
            <person name="Henrissat B."/>
            <person name="Kohler A."/>
            <person name="Grigoriev I.V."/>
            <person name="Martin F.M."/>
            <person name="Hacquard S."/>
        </authorList>
    </citation>
    <scope>NUCLEOTIDE SEQUENCE [LARGE SCALE GENOMIC DNA]</scope>
    <source>
        <strain evidence="4 5">MPI-CAGE-CH-0241</strain>
    </source>
</reference>
<dbReference type="Pfam" id="PF00106">
    <property type="entry name" value="adh_short"/>
    <property type="match status" value="1"/>
</dbReference>
<evidence type="ECO:0000256" key="2">
    <source>
        <dbReference type="ARBA" id="ARBA00023002"/>
    </source>
</evidence>
<dbReference type="PANTHER" id="PTHR42901">
    <property type="entry name" value="ALCOHOL DEHYDROGENASE"/>
    <property type="match status" value="1"/>
</dbReference>
<proteinExistence type="inferred from homology"/>
<dbReference type="GO" id="GO:0016491">
    <property type="term" value="F:oxidoreductase activity"/>
    <property type="evidence" value="ECO:0007669"/>
    <property type="project" value="UniProtKB-KW"/>
</dbReference>
<gene>
    <name evidence="4" type="ORF">B0T10DRAFT_419801</name>
</gene>
<evidence type="ECO:0000256" key="1">
    <source>
        <dbReference type="ARBA" id="ARBA00006484"/>
    </source>
</evidence>
<dbReference type="PANTHER" id="PTHR42901:SF1">
    <property type="entry name" value="ALCOHOL DEHYDROGENASE"/>
    <property type="match status" value="1"/>
</dbReference>
<organism evidence="4 5">
    <name type="scientific">Thelonectria olida</name>
    <dbReference type="NCBI Taxonomy" id="1576542"/>
    <lineage>
        <taxon>Eukaryota</taxon>
        <taxon>Fungi</taxon>
        <taxon>Dikarya</taxon>
        <taxon>Ascomycota</taxon>
        <taxon>Pezizomycotina</taxon>
        <taxon>Sordariomycetes</taxon>
        <taxon>Hypocreomycetidae</taxon>
        <taxon>Hypocreales</taxon>
        <taxon>Nectriaceae</taxon>
        <taxon>Thelonectria</taxon>
    </lineage>
</organism>